<dbReference type="EMBL" id="SMBZ01000041">
    <property type="protein sequence ID" value="TCV09610.1"/>
    <property type="molecule type" value="Genomic_DNA"/>
</dbReference>
<comment type="caution">
    <text evidence="1">The sequence shown here is derived from an EMBL/GenBank/DDBJ whole genome shotgun (WGS) entry which is preliminary data.</text>
</comment>
<organism evidence="1 2">
    <name type="scientific">Sphingobacterium alimentarium</name>
    <dbReference type="NCBI Taxonomy" id="797292"/>
    <lineage>
        <taxon>Bacteria</taxon>
        <taxon>Pseudomonadati</taxon>
        <taxon>Bacteroidota</taxon>
        <taxon>Sphingobacteriia</taxon>
        <taxon>Sphingobacteriales</taxon>
        <taxon>Sphingobacteriaceae</taxon>
        <taxon>Sphingobacterium</taxon>
    </lineage>
</organism>
<accession>A0A4R3VV86</accession>
<dbReference type="Proteomes" id="UP000295197">
    <property type="component" value="Unassembled WGS sequence"/>
</dbReference>
<evidence type="ECO:0000313" key="2">
    <source>
        <dbReference type="Proteomes" id="UP000295197"/>
    </source>
</evidence>
<protein>
    <submittedName>
        <fullName evidence="1">Uncharacterized protein</fullName>
    </submittedName>
</protein>
<name>A0A4R3VV86_9SPHI</name>
<evidence type="ECO:0000313" key="1">
    <source>
        <dbReference type="EMBL" id="TCV09610.1"/>
    </source>
</evidence>
<keyword evidence="2" id="KW-1185">Reference proteome</keyword>
<sequence>MENLINLKTEMTKRELTAAKSQLTREIKTYINEIEWITRDDNNGKPISTLYHGKPREPQLTIRYAPYCFVNA</sequence>
<reference evidence="1 2" key="1">
    <citation type="submission" date="2019-03" db="EMBL/GenBank/DDBJ databases">
        <title>Genomic Encyclopedia of Type Strains, Phase IV (KMG-IV): sequencing the most valuable type-strain genomes for metagenomic binning, comparative biology and taxonomic classification.</title>
        <authorList>
            <person name="Goeker M."/>
        </authorList>
    </citation>
    <scope>NUCLEOTIDE SEQUENCE [LARGE SCALE GENOMIC DNA]</scope>
    <source>
        <strain evidence="1 2">DSM 22362</strain>
    </source>
</reference>
<proteinExistence type="predicted"/>
<dbReference type="AlphaFoldDB" id="A0A4R3VV86"/>
<gene>
    <name evidence="1" type="ORF">EDC17_104118</name>
</gene>